<evidence type="ECO:0000313" key="2">
    <source>
        <dbReference type="Proteomes" id="UP001295684"/>
    </source>
</evidence>
<comment type="caution">
    <text evidence="1">The sequence shown here is derived from an EMBL/GenBank/DDBJ whole genome shotgun (WGS) entry which is preliminary data.</text>
</comment>
<name>A0AAD1UML7_EUPCR</name>
<accession>A0AAD1UML7</accession>
<dbReference type="AlphaFoldDB" id="A0AAD1UML7"/>
<organism evidence="1 2">
    <name type="scientific">Euplotes crassus</name>
    <dbReference type="NCBI Taxonomy" id="5936"/>
    <lineage>
        <taxon>Eukaryota</taxon>
        <taxon>Sar</taxon>
        <taxon>Alveolata</taxon>
        <taxon>Ciliophora</taxon>
        <taxon>Intramacronucleata</taxon>
        <taxon>Spirotrichea</taxon>
        <taxon>Hypotrichia</taxon>
        <taxon>Euplotida</taxon>
        <taxon>Euplotidae</taxon>
        <taxon>Moneuplotes</taxon>
    </lineage>
</organism>
<evidence type="ECO:0000313" key="1">
    <source>
        <dbReference type="EMBL" id="CAI2370591.1"/>
    </source>
</evidence>
<dbReference type="Proteomes" id="UP001295684">
    <property type="component" value="Unassembled WGS sequence"/>
</dbReference>
<dbReference type="EMBL" id="CAMPGE010011780">
    <property type="protein sequence ID" value="CAI2370591.1"/>
    <property type="molecule type" value="Genomic_DNA"/>
</dbReference>
<reference evidence="1" key="1">
    <citation type="submission" date="2023-07" db="EMBL/GenBank/DDBJ databases">
        <authorList>
            <consortium name="AG Swart"/>
            <person name="Singh M."/>
            <person name="Singh A."/>
            <person name="Seah K."/>
            <person name="Emmerich C."/>
        </authorList>
    </citation>
    <scope>NUCLEOTIDE SEQUENCE</scope>
    <source>
        <strain evidence="1">DP1</strain>
    </source>
</reference>
<gene>
    <name evidence="1" type="ORF">ECRASSUSDP1_LOCUS11907</name>
</gene>
<keyword evidence="2" id="KW-1185">Reference proteome</keyword>
<sequence>MSLKSNSSKQETLKIINEHYLKNLPQYPITLNLQICIEKVRNLHLNIAKRSNLTRNYLWLFPILGSISCATGSDKARS</sequence>
<proteinExistence type="predicted"/>
<protein>
    <submittedName>
        <fullName evidence="1">Uncharacterized protein</fullName>
    </submittedName>
</protein>